<dbReference type="OrthoDB" id="9812676at2"/>
<keyword evidence="1" id="KW-0092">Biotin</keyword>
<evidence type="ECO:0000256" key="1">
    <source>
        <dbReference type="ARBA" id="ARBA00023267"/>
    </source>
</evidence>
<evidence type="ECO:0000313" key="4">
    <source>
        <dbReference type="Proteomes" id="UP000198412"/>
    </source>
</evidence>
<dbReference type="InterPro" id="IPR011053">
    <property type="entry name" value="Single_hybrid_motif"/>
</dbReference>
<proteinExistence type="predicted"/>
<dbReference type="InterPro" id="IPR001882">
    <property type="entry name" value="Biotin_BS"/>
</dbReference>
<dbReference type="CDD" id="cd06850">
    <property type="entry name" value="biotinyl_domain"/>
    <property type="match status" value="1"/>
</dbReference>
<dbReference type="RefSeq" id="WP_089379604.1">
    <property type="nucleotide sequence ID" value="NZ_FZNX01000007.1"/>
</dbReference>
<dbReference type="PANTHER" id="PTHR45266">
    <property type="entry name" value="OXALOACETATE DECARBOXYLASE ALPHA CHAIN"/>
    <property type="match status" value="1"/>
</dbReference>
<dbReference type="Pfam" id="PF00364">
    <property type="entry name" value="Biotin_lipoyl"/>
    <property type="match status" value="1"/>
</dbReference>
<gene>
    <name evidence="3" type="ORF">SAMN04488111_3349</name>
</gene>
<feature type="domain" description="Lipoyl-binding" evidence="2">
    <location>
        <begin position="83"/>
        <end position="161"/>
    </location>
</feature>
<dbReference type="InterPro" id="IPR000089">
    <property type="entry name" value="Biotin_lipoyl"/>
</dbReference>
<evidence type="ECO:0000259" key="2">
    <source>
        <dbReference type="PROSITE" id="PS50968"/>
    </source>
</evidence>
<dbReference type="FunFam" id="2.40.50.100:FF:000003">
    <property type="entry name" value="Acetyl-CoA carboxylase biotin carboxyl carrier protein"/>
    <property type="match status" value="1"/>
</dbReference>
<reference evidence="4" key="1">
    <citation type="submission" date="2017-06" db="EMBL/GenBank/DDBJ databases">
        <authorList>
            <person name="Varghese N."/>
            <person name="Submissions S."/>
        </authorList>
    </citation>
    <scope>NUCLEOTIDE SEQUENCE [LARGE SCALE GENOMIC DNA]</scope>
    <source>
        <strain evidence="4">DSM 27993</strain>
    </source>
</reference>
<keyword evidence="4" id="KW-1185">Reference proteome</keyword>
<dbReference type="Gene3D" id="2.40.50.100">
    <property type="match status" value="1"/>
</dbReference>
<dbReference type="SUPFAM" id="SSF51230">
    <property type="entry name" value="Single hybrid motif"/>
    <property type="match status" value="1"/>
</dbReference>
<accession>A0A238ZJT1</accession>
<evidence type="ECO:0000313" key="3">
    <source>
        <dbReference type="EMBL" id="SNR83238.1"/>
    </source>
</evidence>
<dbReference type="Proteomes" id="UP000198412">
    <property type="component" value="Unassembled WGS sequence"/>
</dbReference>
<dbReference type="AlphaFoldDB" id="A0A238ZJT1"/>
<dbReference type="PANTHER" id="PTHR45266:SF3">
    <property type="entry name" value="OXALOACETATE DECARBOXYLASE ALPHA CHAIN"/>
    <property type="match status" value="1"/>
</dbReference>
<dbReference type="PROSITE" id="PS50968">
    <property type="entry name" value="BIOTINYL_LIPOYL"/>
    <property type="match status" value="1"/>
</dbReference>
<dbReference type="PROSITE" id="PS00188">
    <property type="entry name" value="BIOTIN"/>
    <property type="match status" value="1"/>
</dbReference>
<dbReference type="EMBL" id="FZNX01000007">
    <property type="protein sequence ID" value="SNR83238.1"/>
    <property type="molecule type" value="Genomic_DNA"/>
</dbReference>
<name>A0A238ZJT1_9FLAO</name>
<sequence length="161" mass="18291">MEKYFKVKVNESFEYNLKISDHEILNLIKLSPTKFHVIKNNKSFNVVLEQTDFNNKEYELKINSNQYIVKIETQLDLLIKKMGFSVSTSKKENDIKAPMPGLILSVNVKEGQEVVEGQSLLILEAMKMENIIAAPKDGKIKSINIKQGATVEKGELMVEMG</sequence>
<protein>
    <submittedName>
        <fullName evidence="3">Biotin carboxyl carrier protein</fullName>
    </submittedName>
</protein>
<dbReference type="InterPro" id="IPR050709">
    <property type="entry name" value="Biotin_Carboxyl_Carrier/Decarb"/>
</dbReference>
<organism evidence="3 4">
    <name type="scientific">Lutibacter flavus</name>
    <dbReference type="NCBI Taxonomy" id="691689"/>
    <lineage>
        <taxon>Bacteria</taxon>
        <taxon>Pseudomonadati</taxon>
        <taxon>Bacteroidota</taxon>
        <taxon>Flavobacteriia</taxon>
        <taxon>Flavobacteriales</taxon>
        <taxon>Flavobacteriaceae</taxon>
        <taxon>Lutibacter</taxon>
    </lineage>
</organism>